<dbReference type="PANTHER" id="PTHR11545:SF3">
    <property type="entry name" value="LARGE RIBOSOMAL SUBUNIT PROTEIN UL13"/>
    <property type="match status" value="1"/>
</dbReference>
<keyword evidence="2 4" id="KW-0689">Ribosomal protein</keyword>
<dbReference type="STRING" id="118126.L21_0067"/>
<comment type="similarity">
    <text evidence="1 4">Belongs to the universal ribosomal protein uL13 family.</text>
</comment>
<dbReference type="Gene3D" id="3.90.1180.10">
    <property type="entry name" value="Ribosomal protein L13"/>
    <property type="match status" value="1"/>
</dbReference>
<gene>
    <name evidence="5" type="primary">rplM</name>
    <name evidence="4" type="synonym">rpl13</name>
    <name evidence="5" type="ORF">L21_0067</name>
</gene>
<dbReference type="InterPro" id="IPR005822">
    <property type="entry name" value="Ribosomal_uL13"/>
</dbReference>
<comment type="function">
    <text evidence="4">This protein is one of the early assembly proteins of the 50S ribosomal subunit, although it is not seen to bind rRNA by itself. It is important during the early stages of 50S assembly.</text>
</comment>
<dbReference type="OrthoDB" id="7668at2157"/>
<name>A0A1M4MH26_9EURY</name>
<comment type="subunit">
    <text evidence="4">Part of the 50S ribosomal subunit.</text>
</comment>
<dbReference type="GO" id="GO:0003729">
    <property type="term" value="F:mRNA binding"/>
    <property type="evidence" value="ECO:0007669"/>
    <property type="project" value="TreeGrafter"/>
</dbReference>
<protein>
    <recommendedName>
        <fullName evidence="4">Large ribosomal subunit protein uL13</fullName>
    </recommendedName>
</protein>
<dbReference type="SUPFAM" id="SSF52161">
    <property type="entry name" value="Ribosomal protein L13"/>
    <property type="match status" value="1"/>
</dbReference>
<dbReference type="AlphaFoldDB" id="A0A1M4MH26"/>
<dbReference type="InterPro" id="IPR036899">
    <property type="entry name" value="Ribosomal_uL13_sf"/>
</dbReference>
<dbReference type="InterPro" id="IPR005823">
    <property type="entry name" value="Ribosomal_uL13_bac-type"/>
</dbReference>
<dbReference type="NCBIfam" id="NF005004">
    <property type="entry name" value="PRK06394.1"/>
    <property type="match status" value="1"/>
</dbReference>
<organism evidence="5 6">
    <name type="scientific">Methanoculleus chikugoensis</name>
    <dbReference type="NCBI Taxonomy" id="118126"/>
    <lineage>
        <taxon>Archaea</taxon>
        <taxon>Methanobacteriati</taxon>
        <taxon>Methanobacteriota</taxon>
        <taxon>Stenosarchaea group</taxon>
        <taxon>Methanomicrobia</taxon>
        <taxon>Methanomicrobiales</taxon>
        <taxon>Methanomicrobiaceae</taxon>
        <taxon>Methanoculleus</taxon>
    </lineage>
</organism>
<dbReference type="InterPro" id="IPR005755">
    <property type="entry name" value="Ribosomal_uL13_euk/arc"/>
</dbReference>
<dbReference type="RefSeq" id="WP_074368525.1">
    <property type="nucleotide sequence ID" value="NZ_FMID01000003.1"/>
</dbReference>
<dbReference type="GO" id="GO:0003735">
    <property type="term" value="F:structural constituent of ribosome"/>
    <property type="evidence" value="ECO:0007669"/>
    <property type="project" value="UniProtKB-UniRule"/>
</dbReference>
<sequence length="140" mass="15434">MVTVIDADGLLLGRMASIVAQRALAGEEIAIVNVEKAIVSGNKAQVLANYTTKRERGSREGGPFFPRRPDHIVKRTIRGMLPYKRERGIAAFKRIKTYIGVPMEFTGMETETLEAAHVDRLGNTRYVTIGAISNNLGAKY</sequence>
<dbReference type="PANTHER" id="PTHR11545">
    <property type="entry name" value="RIBOSOMAL PROTEIN L13"/>
    <property type="match status" value="1"/>
</dbReference>
<dbReference type="NCBIfam" id="TIGR01077">
    <property type="entry name" value="L13_A_E"/>
    <property type="match status" value="1"/>
</dbReference>
<dbReference type="Proteomes" id="UP000184671">
    <property type="component" value="Unassembled WGS sequence"/>
</dbReference>
<dbReference type="GO" id="GO:0022625">
    <property type="term" value="C:cytosolic large ribosomal subunit"/>
    <property type="evidence" value="ECO:0007669"/>
    <property type="project" value="UniProtKB-UniRule"/>
</dbReference>
<dbReference type="PIRSF" id="PIRSF002181">
    <property type="entry name" value="Ribosomal_L13"/>
    <property type="match status" value="1"/>
</dbReference>
<dbReference type="CDD" id="cd00392">
    <property type="entry name" value="Ribosomal_L13"/>
    <property type="match status" value="1"/>
</dbReference>
<keyword evidence="3 4" id="KW-0687">Ribonucleoprotein</keyword>
<evidence type="ECO:0000256" key="4">
    <source>
        <dbReference type="HAMAP-Rule" id="MF_01366"/>
    </source>
</evidence>
<dbReference type="Pfam" id="PF00572">
    <property type="entry name" value="Ribosomal_L13"/>
    <property type="match status" value="1"/>
</dbReference>
<accession>A0A1M4MH26</accession>
<evidence type="ECO:0000313" key="5">
    <source>
        <dbReference type="EMBL" id="SCL74201.1"/>
    </source>
</evidence>
<dbReference type="HAMAP" id="MF_01366">
    <property type="entry name" value="Ribosomal_uL13"/>
    <property type="match status" value="1"/>
</dbReference>
<dbReference type="GO" id="GO:0006412">
    <property type="term" value="P:translation"/>
    <property type="evidence" value="ECO:0007669"/>
    <property type="project" value="UniProtKB-UniRule"/>
</dbReference>
<dbReference type="GO" id="GO:0017148">
    <property type="term" value="P:negative regulation of translation"/>
    <property type="evidence" value="ECO:0007669"/>
    <property type="project" value="TreeGrafter"/>
</dbReference>
<evidence type="ECO:0000256" key="3">
    <source>
        <dbReference type="ARBA" id="ARBA00023274"/>
    </source>
</evidence>
<proteinExistence type="inferred from homology"/>
<evidence type="ECO:0000256" key="1">
    <source>
        <dbReference type="ARBA" id="ARBA00006227"/>
    </source>
</evidence>
<reference evidence="5 6" key="1">
    <citation type="submission" date="2016-08" db="EMBL/GenBank/DDBJ databases">
        <authorList>
            <person name="Seilhamer J.J."/>
        </authorList>
    </citation>
    <scope>NUCLEOTIDE SEQUENCE [LARGE SCALE GENOMIC DNA]</scope>
    <source>
        <strain evidence="5">L21-II-0</strain>
    </source>
</reference>
<evidence type="ECO:0000256" key="2">
    <source>
        <dbReference type="ARBA" id="ARBA00022980"/>
    </source>
</evidence>
<evidence type="ECO:0000313" key="6">
    <source>
        <dbReference type="Proteomes" id="UP000184671"/>
    </source>
</evidence>
<dbReference type="EMBL" id="FMID01000003">
    <property type="protein sequence ID" value="SCL74201.1"/>
    <property type="molecule type" value="Genomic_DNA"/>
</dbReference>